<dbReference type="GO" id="GO:0015035">
    <property type="term" value="F:protein-disulfide reductase activity"/>
    <property type="evidence" value="ECO:0007669"/>
    <property type="project" value="InterPro"/>
</dbReference>
<evidence type="ECO:0000256" key="1">
    <source>
        <dbReference type="ARBA" id="ARBA00004141"/>
    </source>
</evidence>
<dbReference type="GO" id="GO:0006457">
    <property type="term" value="P:protein folding"/>
    <property type="evidence" value="ECO:0007669"/>
    <property type="project" value="InterPro"/>
</dbReference>
<keyword evidence="6 12" id="KW-1133">Transmembrane helix</keyword>
<comment type="subcellular location">
    <subcellularLocation>
        <location evidence="1">Membrane</location>
        <topology evidence="1">Multi-pass membrane protein</topology>
    </subcellularLocation>
</comment>
<keyword evidence="4 12" id="KW-0812">Transmembrane</keyword>
<reference evidence="13 14" key="1">
    <citation type="journal article" date="2016" name="Nat. Commun.">
        <title>Thousands of microbial genomes shed light on interconnected biogeochemical processes in an aquifer system.</title>
        <authorList>
            <person name="Anantharaman K."/>
            <person name="Brown C.T."/>
            <person name="Hug L.A."/>
            <person name="Sharon I."/>
            <person name="Castelle C.J."/>
            <person name="Probst A.J."/>
            <person name="Thomas B.C."/>
            <person name="Singh A."/>
            <person name="Wilkins M.J."/>
            <person name="Karaoz U."/>
            <person name="Brodie E.L."/>
            <person name="Williams K.H."/>
            <person name="Hubbard S.S."/>
            <person name="Banfield J.F."/>
        </authorList>
    </citation>
    <scope>NUCLEOTIDE SEQUENCE [LARGE SCALE GENOMIC DNA]</scope>
</reference>
<protein>
    <recommendedName>
        <fullName evidence="15">2-oxoglutarate dehydrogenase</fullName>
    </recommendedName>
</protein>
<dbReference type="GO" id="GO:0016020">
    <property type="term" value="C:membrane"/>
    <property type="evidence" value="ECO:0007669"/>
    <property type="project" value="UniProtKB-SubCell"/>
</dbReference>
<evidence type="ECO:0000256" key="12">
    <source>
        <dbReference type="SAM" id="Phobius"/>
    </source>
</evidence>
<evidence type="ECO:0000256" key="3">
    <source>
        <dbReference type="ARBA" id="ARBA00022448"/>
    </source>
</evidence>
<keyword evidence="3" id="KW-0813">Transport</keyword>
<sequence length="138" mass="15346">MDFIGKNALQFSLIVATIATTGSLFFSEIAKYEPCKLCWIQRIFMYPLVLLLGIASWKNDRRIIDYVLPLSVIGAGFAGYHYALQVNPNLPAPCSAVGYSVSCAERFVTSFGYITIPMMSLTAFLMILVFLLAGKRMK</sequence>
<organism evidence="13 14">
    <name type="scientific">Candidatus Chisholmbacteria bacterium RIFCSPHIGHO2_01_FULL_49_18</name>
    <dbReference type="NCBI Taxonomy" id="1797590"/>
    <lineage>
        <taxon>Bacteria</taxon>
        <taxon>Candidatus Chisholmiibacteriota</taxon>
    </lineage>
</organism>
<dbReference type="PANTHER" id="PTHR43469:SF1">
    <property type="entry name" value="SPBETA PROPHAGE-DERIVED DISULFIDE BOND FORMATION PROTEIN B"/>
    <property type="match status" value="1"/>
</dbReference>
<accession>A0A1G1VLS8</accession>
<name>A0A1G1VLS8_9BACT</name>
<comment type="similarity">
    <text evidence="2">Belongs to the DsbB family. BdbC subfamily.</text>
</comment>
<dbReference type="Proteomes" id="UP000179069">
    <property type="component" value="Unassembled WGS sequence"/>
</dbReference>
<dbReference type="PIRSF" id="PIRSF036659">
    <property type="entry name" value="BdbC"/>
    <property type="match status" value="1"/>
</dbReference>
<keyword evidence="8 12" id="KW-0472">Membrane</keyword>
<evidence type="ECO:0000313" key="13">
    <source>
        <dbReference type="EMBL" id="OGY16294.1"/>
    </source>
</evidence>
<evidence type="ECO:0000256" key="11">
    <source>
        <dbReference type="ARBA" id="ARBA00023284"/>
    </source>
</evidence>
<gene>
    <name evidence="13" type="ORF">A2785_01360</name>
</gene>
<dbReference type="InterPro" id="IPR023380">
    <property type="entry name" value="DsbB-like_sf"/>
</dbReference>
<dbReference type="InterPro" id="IPR012187">
    <property type="entry name" value="Disulphide_bond_form_BdbC"/>
</dbReference>
<comment type="caution">
    <text evidence="13">The sequence shown here is derived from an EMBL/GenBank/DDBJ whole genome shotgun (WGS) entry which is preliminary data.</text>
</comment>
<dbReference type="AlphaFoldDB" id="A0A1G1VLS8"/>
<evidence type="ECO:0000256" key="6">
    <source>
        <dbReference type="ARBA" id="ARBA00022989"/>
    </source>
</evidence>
<keyword evidence="11" id="KW-0676">Redox-active center</keyword>
<keyword evidence="10" id="KW-0143">Chaperone</keyword>
<evidence type="ECO:0008006" key="15">
    <source>
        <dbReference type="Google" id="ProtNLM"/>
    </source>
</evidence>
<evidence type="ECO:0000256" key="10">
    <source>
        <dbReference type="ARBA" id="ARBA00023186"/>
    </source>
</evidence>
<dbReference type="Gene3D" id="1.20.1550.10">
    <property type="entry name" value="DsbB-like"/>
    <property type="match status" value="1"/>
</dbReference>
<evidence type="ECO:0000256" key="7">
    <source>
        <dbReference type="ARBA" id="ARBA00023002"/>
    </source>
</evidence>
<dbReference type="SUPFAM" id="SSF158442">
    <property type="entry name" value="DsbB-like"/>
    <property type="match status" value="1"/>
</dbReference>
<dbReference type="InterPro" id="IPR003752">
    <property type="entry name" value="DiS_bond_form_DsbB/BdbC"/>
</dbReference>
<keyword evidence="5" id="KW-0249">Electron transport</keyword>
<dbReference type="NCBIfam" id="NF002849">
    <property type="entry name" value="PRK03113.1"/>
    <property type="match status" value="1"/>
</dbReference>
<feature type="transmembrane region" description="Helical" evidence="12">
    <location>
        <begin position="7"/>
        <end position="27"/>
    </location>
</feature>
<evidence type="ECO:0000256" key="2">
    <source>
        <dbReference type="ARBA" id="ARBA00007602"/>
    </source>
</evidence>
<dbReference type="PANTHER" id="PTHR43469">
    <property type="entry name" value="DISULFIDE FORMATION PROTEIN-RELATED"/>
    <property type="match status" value="1"/>
</dbReference>
<evidence type="ECO:0000256" key="8">
    <source>
        <dbReference type="ARBA" id="ARBA00023136"/>
    </source>
</evidence>
<evidence type="ECO:0000256" key="5">
    <source>
        <dbReference type="ARBA" id="ARBA00022982"/>
    </source>
</evidence>
<evidence type="ECO:0000256" key="4">
    <source>
        <dbReference type="ARBA" id="ARBA00022692"/>
    </source>
</evidence>
<dbReference type="Pfam" id="PF02600">
    <property type="entry name" value="DsbB"/>
    <property type="match status" value="1"/>
</dbReference>
<feature type="transmembrane region" description="Helical" evidence="12">
    <location>
        <begin position="111"/>
        <end position="133"/>
    </location>
</feature>
<evidence type="ECO:0000313" key="14">
    <source>
        <dbReference type="Proteomes" id="UP000179069"/>
    </source>
</evidence>
<proteinExistence type="inferred from homology"/>
<dbReference type="EMBL" id="MHCI01000018">
    <property type="protein sequence ID" value="OGY16294.1"/>
    <property type="molecule type" value="Genomic_DNA"/>
</dbReference>
<feature type="transmembrane region" description="Helical" evidence="12">
    <location>
        <begin position="39"/>
        <end position="57"/>
    </location>
</feature>
<feature type="transmembrane region" description="Helical" evidence="12">
    <location>
        <begin position="64"/>
        <end position="83"/>
    </location>
</feature>
<keyword evidence="9" id="KW-1015">Disulfide bond</keyword>
<keyword evidence="7" id="KW-0560">Oxidoreductase</keyword>
<dbReference type="HAMAP" id="MF_00287">
    <property type="entry name" value="BdbC"/>
    <property type="match status" value="1"/>
</dbReference>
<evidence type="ECO:0000256" key="9">
    <source>
        <dbReference type="ARBA" id="ARBA00023157"/>
    </source>
</evidence>